<proteinExistence type="predicted"/>
<evidence type="ECO:0000313" key="3">
    <source>
        <dbReference type="Proteomes" id="UP000815677"/>
    </source>
</evidence>
<feature type="compositionally biased region" description="Basic and acidic residues" evidence="1">
    <location>
        <begin position="104"/>
        <end position="118"/>
    </location>
</feature>
<gene>
    <name evidence="2" type="ORF">MCHLO_06959</name>
</gene>
<name>A0ABQ0LF60_MYCCL</name>
<feature type="region of interest" description="Disordered" evidence="1">
    <location>
        <begin position="104"/>
        <end position="127"/>
    </location>
</feature>
<organism evidence="2 3">
    <name type="scientific">Mycena chlorophos</name>
    <name type="common">Agaric fungus</name>
    <name type="synonym">Agaricus chlorophos</name>
    <dbReference type="NCBI Taxonomy" id="658473"/>
    <lineage>
        <taxon>Eukaryota</taxon>
        <taxon>Fungi</taxon>
        <taxon>Dikarya</taxon>
        <taxon>Basidiomycota</taxon>
        <taxon>Agaricomycotina</taxon>
        <taxon>Agaricomycetes</taxon>
        <taxon>Agaricomycetidae</taxon>
        <taxon>Agaricales</taxon>
        <taxon>Marasmiineae</taxon>
        <taxon>Mycenaceae</taxon>
        <taxon>Mycena</taxon>
    </lineage>
</organism>
<dbReference type="EMBL" id="DF845749">
    <property type="protein sequence ID" value="GAT49662.1"/>
    <property type="molecule type" value="Genomic_DNA"/>
</dbReference>
<keyword evidence="3" id="KW-1185">Reference proteome</keyword>
<sequence length="127" mass="14293">MRDKNLKTGCNATQKLDQSTHFHPPTPSTASITAALYPVRTVRTMSISYANRTMPSRSTTKRVYSPTTTRCNFSKDEMSRKEYAHRCPARATLITGKSATYHAEDERQDSVAGRETHVKNGLRTTRV</sequence>
<protein>
    <submittedName>
        <fullName evidence="2">Uncharacterized protein</fullName>
    </submittedName>
</protein>
<dbReference type="Proteomes" id="UP000815677">
    <property type="component" value="Unassembled WGS sequence"/>
</dbReference>
<reference evidence="2" key="1">
    <citation type="submission" date="2014-09" db="EMBL/GenBank/DDBJ databases">
        <title>Genome sequence of the luminous mushroom Mycena chlorophos for searching fungal bioluminescence genes.</title>
        <authorList>
            <person name="Tanaka Y."/>
            <person name="Kasuga D."/>
            <person name="Oba Y."/>
            <person name="Hase S."/>
            <person name="Sato K."/>
            <person name="Oba Y."/>
            <person name="Sakakibara Y."/>
        </authorList>
    </citation>
    <scope>NUCLEOTIDE SEQUENCE</scope>
</reference>
<evidence type="ECO:0000313" key="2">
    <source>
        <dbReference type="EMBL" id="GAT49662.1"/>
    </source>
</evidence>
<accession>A0ABQ0LF60</accession>
<evidence type="ECO:0000256" key="1">
    <source>
        <dbReference type="SAM" id="MobiDB-lite"/>
    </source>
</evidence>